<sequence>MDAMELGARVESLPPANIRRGGARDGGGIYTRSWAFLQSPSRSNHEVWYIATGILMSATVSGAIALALAAPSHLLSWAAWITLQEGVALIPRASRGNIPAVVAGTHGGKQLLVGGPTEAQADVRLFAILSSHRRRPWRIGKPQVVVMAQPTRQQDSSNAMEHPGSSARKPRQSRPRRKIALAAALTIDGHCSVLQYAVDAVELPHDRGADTTPHGRERPGMCFRPLGRARRRASSVGETVSSR</sequence>
<dbReference type="AlphaFoldDB" id="A0A6A7B8F9"/>
<keyword evidence="2" id="KW-0812">Transmembrane</keyword>
<dbReference type="Proteomes" id="UP000799423">
    <property type="component" value="Unassembled WGS sequence"/>
</dbReference>
<evidence type="ECO:0000313" key="4">
    <source>
        <dbReference type="Proteomes" id="UP000799423"/>
    </source>
</evidence>
<dbReference type="EMBL" id="MU006304">
    <property type="protein sequence ID" value="KAF2851057.1"/>
    <property type="molecule type" value="Genomic_DNA"/>
</dbReference>
<feature type="compositionally biased region" description="Basic and acidic residues" evidence="1">
    <location>
        <begin position="207"/>
        <end position="219"/>
    </location>
</feature>
<evidence type="ECO:0000256" key="2">
    <source>
        <dbReference type="SAM" id="Phobius"/>
    </source>
</evidence>
<keyword evidence="2" id="KW-0472">Membrane</keyword>
<feature type="region of interest" description="Disordered" evidence="1">
    <location>
        <begin position="150"/>
        <end position="176"/>
    </location>
</feature>
<proteinExistence type="predicted"/>
<accession>A0A6A7B8F9</accession>
<evidence type="ECO:0000313" key="3">
    <source>
        <dbReference type="EMBL" id="KAF2851057.1"/>
    </source>
</evidence>
<evidence type="ECO:0000256" key="1">
    <source>
        <dbReference type="SAM" id="MobiDB-lite"/>
    </source>
</evidence>
<feature type="compositionally biased region" description="Polar residues" evidence="1">
    <location>
        <begin position="150"/>
        <end position="159"/>
    </location>
</feature>
<name>A0A6A7B8F9_9PLEO</name>
<reference evidence="3" key="1">
    <citation type="submission" date="2020-01" db="EMBL/GenBank/DDBJ databases">
        <authorList>
            <consortium name="DOE Joint Genome Institute"/>
            <person name="Haridas S."/>
            <person name="Albert R."/>
            <person name="Binder M."/>
            <person name="Bloem J."/>
            <person name="Labutti K."/>
            <person name="Salamov A."/>
            <person name="Andreopoulos B."/>
            <person name="Baker S.E."/>
            <person name="Barry K."/>
            <person name="Bills G."/>
            <person name="Bluhm B.H."/>
            <person name="Cannon C."/>
            <person name="Castanera R."/>
            <person name="Culley D.E."/>
            <person name="Daum C."/>
            <person name="Ezra D."/>
            <person name="Gonzalez J.B."/>
            <person name="Henrissat B."/>
            <person name="Kuo A."/>
            <person name="Liang C."/>
            <person name="Lipzen A."/>
            <person name="Lutzoni F."/>
            <person name="Magnuson J."/>
            <person name="Mondo S."/>
            <person name="Nolan M."/>
            <person name="Ohm R."/>
            <person name="Pangilinan J."/>
            <person name="Park H.-J."/>
            <person name="Ramirez L."/>
            <person name="Alfaro M."/>
            <person name="Sun H."/>
            <person name="Tritt A."/>
            <person name="Yoshinaga Y."/>
            <person name="Zwiers L.-H."/>
            <person name="Turgeon B.G."/>
            <person name="Goodwin S.B."/>
            <person name="Spatafora J.W."/>
            <person name="Crous P.W."/>
            <person name="Grigoriev I.V."/>
        </authorList>
    </citation>
    <scope>NUCLEOTIDE SEQUENCE</scope>
    <source>
        <strain evidence="3">IPT5</strain>
    </source>
</reference>
<organism evidence="3 4">
    <name type="scientific">Plenodomus tracheiphilus IPT5</name>
    <dbReference type="NCBI Taxonomy" id="1408161"/>
    <lineage>
        <taxon>Eukaryota</taxon>
        <taxon>Fungi</taxon>
        <taxon>Dikarya</taxon>
        <taxon>Ascomycota</taxon>
        <taxon>Pezizomycotina</taxon>
        <taxon>Dothideomycetes</taxon>
        <taxon>Pleosporomycetidae</taxon>
        <taxon>Pleosporales</taxon>
        <taxon>Pleosporineae</taxon>
        <taxon>Leptosphaeriaceae</taxon>
        <taxon>Plenodomus</taxon>
    </lineage>
</organism>
<keyword evidence="4" id="KW-1185">Reference proteome</keyword>
<protein>
    <submittedName>
        <fullName evidence="3">Uncharacterized protein</fullName>
    </submittedName>
</protein>
<keyword evidence="2" id="KW-1133">Transmembrane helix</keyword>
<feature type="region of interest" description="Disordered" evidence="1">
    <location>
        <begin position="207"/>
        <end position="243"/>
    </location>
</feature>
<gene>
    <name evidence="3" type="ORF">T440DRAFT_478920</name>
</gene>
<feature type="transmembrane region" description="Helical" evidence="2">
    <location>
        <begin position="47"/>
        <end position="70"/>
    </location>
</feature>